<dbReference type="AlphaFoldDB" id="A0AAX7UAT4"/>
<protein>
    <recommendedName>
        <fullName evidence="21">Eyes absent homolog</fullName>
        <ecNumber evidence="21">3.1.3.48</ecNumber>
    </recommendedName>
</protein>
<keyword evidence="9 21" id="KW-0378">Hydrolase</keyword>
<evidence type="ECO:0000256" key="8">
    <source>
        <dbReference type="ARBA" id="ARBA00022763"/>
    </source>
</evidence>
<evidence type="ECO:0000256" key="20">
    <source>
        <dbReference type="PIRSR" id="PIRSR628472-2"/>
    </source>
</evidence>
<reference evidence="23" key="3">
    <citation type="submission" date="2025-08" db="UniProtKB">
        <authorList>
            <consortium name="Ensembl"/>
        </authorList>
    </citation>
    <scope>IDENTIFICATION</scope>
</reference>
<evidence type="ECO:0000256" key="19">
    <source>
        <dbReference type="PIRSR" id="PIRSR628472-1"/>
    </source>
</evidence>
<dbReference type="GO" id="GO:0004725">
    <property type="term" value="F:protein tyrosine phosphatase activity"/>
    <property type="evidence" value="ECO:0007669"/>
    <property type="project" value="UniProtKB-EC"/>
</dbReference>
<feature type="binding site" evidence="20">
    <location>
        <position position="182"/>
    </location>
    <ligand>
        <name>Mg(2+)</name>
        <dbReference type="ChEBI" id="CHEBI:18420"/>
    </ligand>
</feature>
<comment type="catalytic activity">
    <reaction evidence="18 21">
        <text>O-phospho-L-tyrosyl-[protein] + H2O = L-tyrosyl-[protein] + phosphate</text>
        <dbReference type="Rhea" id="RHEA:10684"/>
        <dbReference type="Rhea" id="RHEA-COMP:10136"/>
        <dbReference type="Rhea" id="RHEA-COMP:20101"/>
        <dbReference type="ChEBI" id="CHEBI:15377"/>
        <dbReference type="ChEBI" id="CHEBI:43474"/>
        <dbReference type="ChEBI" id="CHEBI:46858"/>
        <dbReference type="ChEBI" id="CHEBI:61978"/>
        <dbReference type="EC" id="3.1.3.48"/>
    </reaction>
</comment>
<keyword evidence="12 21" id="KW-0904">Protein phosphatase</keyword>
<feature type="region of interest" description="Disordered" evidence="22">
    <location>
        <begin position="141"/>
        <end position="172"/>
    </location>
</feature>
<keyword evidence="4" id="KW-0217">Developmental protein</keyword>
<dbReference type="GeneTree" id="ENSGT00950000182978"/>
<feature type="binding site" evidence="20">
    <location>
        <position position="410"/>
    </location>
    <ligand>
        <name>Mg(2+)</name>
        <dbReference type="ChEBI" id="CHEBI:18420"/>
    </ligand>
</feature>
<keyword evidence="6" id="KW-0597">Phosphoprotein</keyword>
<keyword evidence="11" id="KW-0156">Chromatin regulator</keyword>
<feature type="binding site" evidence="20">
    <location>
        <position position="184"/>
    </location>
    <ligand>
        <name>Mg(2+)</name>
        <dbReference type="ChEBI" id="CHEBI:18420"/>
    </ligand>
</feature>
<keyword evidence="16" id="KW-0234">DNA repair</keyword>
<dbReference type="SFLD" id="SFLDG01129">
    <property type="entry name" value="C1.5:_HAD__Beta-PGM__Phosphata"/>
    <property type="match status" value="1"/>
</dbReference>
<evidence type="ECO:0000256" key="9">
    <source>
        <dbReference type="ARBA" id="ARBA00022801"/>
    </source>
</evidence>
<dbReference type="PANTHER" id="PTHR10190">
    <property type="entry name" value="EYES ABSENT"/>
    <property type="match status" value="1"/>
</dbReference>
<comment type="subcellular location">
    <subcellularLocation>
        <location evidence="2">Cytoplasm</location>
    </subcellularLocation>
    <subcellularLocation>
        <location evidence="1">Nucleus</location>
    </subcellularLocation>
</comment>
<dbReference type="GO" id="GO:0045739">
    <property type="term" value="P:positive regulation of DNA repair"/>
    <property type="evidence" value="ECO:0007669"/>
    <property type="project" value="TreeGrafter"/>
</dbReference>
<evidence type="ECO:0000256" key="16">
    <source>
        <dbReference type="ARBA" id="ARBA00023204"/>
    </source>
</evidence>
<feature type="active site" description="Proton donor" evidence="19">
    <location>
        <position position="184"/>
    </location>
</feature>
<dbReference type="GO" id="GO:0046872">
    <property type="term" value="F:metal ion binding"/>
    <property type="evidence" value="ECO:0007669"/>
    <property type="project" value="UniProtKB-KW"/>
</dbReference>
<evidence type="ECO:0000256" key="1">
    <source>
        <dbReference type="ARBA" id="ARBA00004123"/>
    </source>
</evidence>
<name>A0AAX7UAT4_ASTCA</name>
<dbReference type="GO" id="GO:0005634">
    <property type="term" value="C:nucleus"/>
    <property type="evidence" value="ECO:0007669"/>
    <property type="project" value="UniProtKB-SubCell"/>
</dbReference>
<dbReference type="CDD" id="cd02601">
    <property type="entry name" value="HAD_Eya"/>
    <property type="match status" value="1"/>
</dbReference>
<dbReference type="FunFam" id="3.40.50.12350:FF:000002">
    <property type="entry name" value="Eyes absent homolog"/>
    <property type="match status" value="1"/>
</dbReference>
<evidence type="ECO:0000256" key="13">
    <source>
        <dbReference type="ARBA" id="ARBA00023015"/>
    </source>
</evidence>
<keyword evidence="17" id="KW-0539">Nucleus</keyword>
<keyword evidence="8" id="KW-0227">DNA damage</keyword>
<evidence type="ECO:0000256" key="3">
    <source>
        <dbReference type="ARBA" id="ARBA00010501"/>
    </source>
</evidence>
<dbReference type="Gene3D" id="3.40.50.12350">
    <property type="match status" value="1"/>
</dbReference>
<evidence type="ECO:0000256" key="17">
    <source>
        <dbReference type="ARBA" id="ARBA00023242"/>
    </source>
</evidence>
<dbReference type="InterPro" id="IPR028472">
    <property type="entry name" value="EYA"/>
</dbReference>
<evidence type="ECO:0000256" key="18">
    <source>
        <dbReference type="ARBA" id="ARBA00051722"/>
    </source>
</evidence>
<evidence type="ECO:0000256" key="10">
    <source>
        <dbReference type="ARBA" id="ARBA00022842"/>
    </source>
</evidence>
<dbReference type="NCBIfam" id="TIGR01658">
    <property type="entry name" value="EYA-cons_domain"/>
    <property type="match status" value="1"/>
</dbReference>
<evidence type="ECO:0000256" key="14">
    <source>
        <dbReference type="ARBA" id="ARBA00023159"/>
    </source>
</evidence>
<feature type="active site" description="Nucleophile" evidence="19">
    <location>
        <position position="182"/>
    </location>
</feature>
<dbReference type="Proteomes" id="UP000265100">
    <property type="component" value="Chromosome 22"/>
</dbReference>
<dbReference type="InterPro" id="IPR042577">
    <property type="entry name" value="EYA_dom_metazoan"/>
</dbReference>
<accession>A0AAX7UAT4</accession>
<dbReference type="InterPro" id="IPR038102">
    <property type="entry name" value="EYA_dom_sf"/>
</dbReference>
<reference evidence="23 24" key="1">
    <citation type="submission" date="2018-05" db="EMBL/GenBank/DDBJ databases">
        <authorList>
            <person name="Datahose"/>
        </authorList>
    </citation>
    <scope>NUCLEOTIDE SEQUENCE</scope>
</reference>
<dbReference type="GO" id="GO:0006325">
    <property type="term" value="P:chromatin organization"/>
    <property type="evidence" value="ECO:0007669"/>
    <property type="project" value="UniProtKB-KW"/>
</dbReference>
<evidence type="ECO:0000256" key="4">
    <source>
        <dbReference type="ARBA" id="ARBA00022473"/>
    </source>
</evidence>
<dbReference type="InterPro" id="IPR006545">
    <property type="entry name" value="EYA_dom"/>
</dbReference>
<dbReference type="GO" id="GO:0030154">
    <property type="term" value="P:cell differentiation"/>
    <property type="evidence" value="ECO:0007669"/>
    <property type="project" value="TreeGrafter"/>
</dbReference>
<evidence type="ECO:0000313" key="24">
    <source>
        <dbReference type="Proteomes" id="UP000265100"/>
    </source>
</evidence>
<dbReference type="GO" id="GO:2001240">
    <property type="term" value="P:negative regulation of extrinsic apoptotic signaling pathway in absence of ligand"/>
    <property type="evidence" value="ECO:0007669"/>
    <property type="project" value="TreeGrafter"/>
</dbReference>
<keyword evidence="10 20" id="KW-0460">Magnesium</keyword>
<dbReference type="SFLD" id="SFLDS00003">
    <property type="entry name" value="Haloacid_Dehalogenase"/>
    <property type="match status" value="1"/>
</dbReference>
<evidence type="ECO:0000256" key="12">
    <source>
        <dbReference type="ARBA" id="ARBA00022912"/>
    </source>
</evidence>
<reference evidence="23" key="4">
    <citation type="submission" date="2025-09" db="UniProtKB">
        <authorList>
            <consortium name="Ensembl"/>
        </authorList>
    </citation>
    <scope>IDENTIFICATION</scope>
</reference>
<proteinExistence type="inferred from homology"/>
<evidence type="ECO:0000256" key="11">
    <source>
        <dbReference type="ARBA" id="ARBA00022853"/>
    </source>
</evidence>
<evidence type="ECO:0000256" key="2">
    <source>
        <dbReference type="ARBA" id="ARBA00004496"/>
    </source>
</evidence>
<evidence type="ECO:0000256" key="21">
    <source>
        <dbReference type="RuleBase" id="RU362036"/>
    </source>
</evidence>
<comment type="cofactor">
    <cofactor evidence="20 21">
        <name>Mg(2+)</name>
        <dbReference type="ChEBI" id="CHEBI:18420"/>
    </cofactor>
    <text evidence="20 21">Binds 1 Mg(2+) ion per subunit.</text>
</comment>
<keyword evidence="5" id="KW-0963">Cytoplasm</keyword>
<evidence type="ECO:0000256" key="5">
    <source>
        <dbReference type="ARBA" id="ARBA00022490"/>
    </source>
</evidence>
<organism evidence="23 24">
    <name type="scientific">Astatotilapia calliptera</name>
    <name type="common">Eastern happy</name>
    <name type="synonym">Chromis callipterus</name>
    <dbReference type="NCBI Taxonomy" id="8154"/>
    <lineage>
        <taxon>Eukaryota</taxon>
        <taxon>Metazoa</taxon>
        <taxon>Chordata</taxon>
        <taxon>Craniata</taxon>
        <taxon>Vertebrata</taxon>
        <taxon>Euteleostomi</taxon>
        <taxon>Actinopterygii</taxon>
        <taxon>Neopterygii</taxon>
        <taxon>Teleostei</taxon>
        <taxon>Neoteleostei</taxon>
        <taxon>Acanthomorphata</taxon>
        <taxon>Ovalentaria</taxon>
        <taxon>Cichlomorphae</taxon>
        <taxon>Cichliformes</taxon>
        <taxon>Cichlidae</taxon>
        <taxon>African cichlids</taxon>
        <taxon>Pseudocrenilabrinae</taxon>
        <taxon>Haplochromini</taxon>
        <taxon>Astatotilapia</taxon>
    </lineage>
</organism>
<dbReference type="PANTHER" id="PTHR10190:SF5">
    <property type="entry name" value="EYES ABSENT HOMOLOG 3"/>
    <property type="match status" value="1"/>
</dbReference>
<dbReference type="GO" id="GO:0006281">
    <property type="term" value="P:DNA repair"/>
    <property type="evidence" value="ECO:0007669"/>
    <property type="project" value="UniProtKB-KW"/>
</dbReference>
<evidence type="ECO:0000256" key="6">
    <source>
        <dbReference type="ARBA" id="ARBA00022553"/>
    </source>
</evidence>
<evidence type="ECO:0000256" key="7">
    <source>
        <dbReference type="ARBA" id="ARBA00022723"/>
    </source>
</evidence>
<dbReference type="GO" id="GO:0005737">
    <property type="term" value="C:cytoplasm"/>
    <property type="evidence" value="ECO:0007669"/>
    <property type="project" value="UniProtKB-SubCell"/>
</dbReference>
<evidence type="ECO:0000313" key="23">
    <source>
        <dbReference type="Ensembl" id="ENSACLP00000066010.1"/>
    </source>
</evidence>
<reference evidence="24" key="2">
    <citation type="submission" date="2023-03" db="EMBL/GenBank/DDBJ databases">
        <authorList>
            <consortium name="Wellcome Sanger Institute Data Sharing"/>
        </authorList>
    </citation>
    <scope>NUCLEOTIDE SEQUENCE [LARGE SCALE GENOMIC DNA]</scope>
</reference>
<keyword evidence="7 20" id="KW-0479">Metal-binding</keyword>
<sequence length="446" mass="48732">MHLLQVYSLFPAVTSYTSQVAFPPLAQSTVYSSFPQTGQTYGLPPFGAMWPGIKTETGLPDAPSGGQPGFLSFSSTYTSTQPGQLHYSYPSQGKLPSHSVSLSVVFYAGCHAHVLGLVLDASPPENLPVCAALPTAVAVPAGARDQDEVGRRNSMGKAKGKGKKSDNSPPAESDLERIFLWDLDETIIIFHSLLTGSYAQKFGKDPATVLNLGLQMEELIFELADTHLFFNDLEECDQVHVEDVASDDNGQDLSNYNFMADGFNGPSGGAASGTTTGVQGGVEWMRKLAFRYRRLKEIYNTYKGNVGGLLNPMKRELLLRLQSEIENVTDSWLSTALKSLLLIQSRGKCMNVLVTTTQLVPALAKVLLYGLGDVFPIENIYSATKIGKESCFERIVSRFGKKVTYVVIGDGRDEEFAAKQHNMPFWRISSHGDLVSLHQALELDFL</sequence>
<gene>
    <name evidence="23" type="primary">EYA3</name>
</gene>
<evidence type="ECO:0000256" key="22">
    <source>
        <dbReference type="SAM" id="MobiDB-lite"/>
    </source>
</evidence>
<dbReference type="Pfam" id="PF00702">
    <property type="entry name" value="Hydrolase"/>
    <property type="match status" value="1"/>
</dbReference>
<dbReference type="EC" id="3.1.3.48" evidence="21"/>
<comment type="similarity">
    <text evidence="3 21">Belongs to the HAD-like hydrolase superfamily. EYA family.</text>
</comment>
<keyword evidence="24" id="KW-1185">Reference proteome</keyword>
<keyword evidence="15" id="KW-0804">Transcription</keyword>
<evidence type="ECO:0000256" key="15">
    <source>
        <dbReference type="ARBA" id="ARBA00023163"/>
    </source>
</evidence>
<dbReference type="Ensembl" id="ENSACLT00000062080.1">
    <property type="protein sequence ID" value="ENSACLP00000066010.1"/>
    <property type="gene ID" value="ENSACLG00000003994.2"/>
</dbReference>
<keyword evidence="13 21" id="KW-0805">Transcription regulation</keyword>
<keyword evidence="14" id="KW-0010">Activator</keyword>